<protein>
    <submittedName>
        <fullName evidence="2">Uncharacterized protein</fullName>
    </submittedName>
</protein>
<feature type="transmembrane region" description="Helical" evidence="1">
    <location>
        <begin position="491"/>
        <end position="516"/>
    </location>
</feature>
<dbReference type="RefSeq" id="WP_012160111.1">
    <property type="nucleotide sequence ID" value="NC_009922.1"/>
</dbReference>
<feature type="transmembrane region" description="Helical" evidence="1">
    <location>
        <begin position="453"/>
        <end position="471"/>
    </location>
</feature>
<organism evidence="2 3">
    <name type="scientific">Alkaliphilus oremlandii (strain OhILAs)</name>
    <name type="common">Clostridium oremlandii (strain OhILAs)</name>
    <dbReference type="NCBI Taxonomy" id="350688"/>
    <lineage>
        <taxon>Bacteria</taxon>
        <taxon>Bacillati</taxon>
        <taxon>Bacillota</taxon>
        <taxon>Clostridia</taxon>
        <taxon>Peptostreptococcales</taxon>
        <taxon>Natronincolaceae</taxon>
        <taxon>Alkaliphilus</taxon>
    </lineage>
</organism>
<evidence type="ECO:0000313" key="3">
    <source>
        <dbReference type="Proteomes" id="UP000000269"/>
    </source>
</evidence>
<evidence type="ECO:0000313" key="2">
    <source>
        <dbReference type="EMBL" id="ABW19804.1"/>
    </source>
</evidence>
<dbReference type="Proteomes" id="UP000000269">
    <property type="component" value="Chromosome"/>
</dbReference>
<feature type="transmembrane region" description="Helical" evidence="1">
    <location>
        <begin position="577"/>
        <end position="594"/>
    </location>
</feature>
<sequence length="720" mass="82212">MIKKIKDKKEILIILLSIIVLATTIFQRYGIENQNKVVDIVLDYDEMNEMAMQSDHELSWWFSNFSKFGVQYVGLLEETIESMIYDNKDVHAIMGWEVLQNNMEVKNYLGDLEETIKDKITKYDVLVATESEDSFKFIQNGLESRYSKDLFQILSDDGKYLILLKGDIYDTVYHPKTFSDVNDKGVGLKQNPYTSKLIKIGLGFDPEKINLIKDSGLEVFARPSNYSPWTMDQYIIALFQDFETYKIIPPAFIFTGNVILGYPNYSDLTTKYMQEQNIMVGLVESSVQRGHLEQEGIDELTRALDYNAVRIFSIWPYIQEKFKAYDYEGAEEIENTLYRAVTERNVRLVYFKPFKENKISYVTNFDEYEKMFERFEGRISEHGITIGRSEPFAPNRVRLAKQTVIGWGVVAAAILLLSHLFSGHKKLKDILLVLGLLLVPAAYFVKPQLMEKIMALGASIVFPSLAIAWLCKECKKYFYDPQKSDSLFSTIGIAIKTLLTASGISLIGAFFIAGILSNTEFLLEMDIFRGVKFSQMLPIALYVAIYLAYFGYKGKEKKEPNLTLEDMKKLLFEDIKVIYVLLGAVVLVAGYIYIARTGHETNIQPSTLEIMARNILEEKLIARPRNKEFLIAFPALMAAIYFATKRSTLFIFGAGLGAIIGQTSIANTFSHLRTPIYLSFMRTVYSLGIGIILGIVYIVILEMILKGMQSLFREAKKGRN</sequence>
<name>A8MJ22_ALKOO</name>
<accession>A8MJ22</accession>
<dbReference type="InterPro" id="IPR043748">
    <property type="entry name" value="DUF5693"/>
</dbReference>
<feature type="transmembrane region" description="Helical" evidence="1">
    <location>
        <begin position="404"/>
        <end position="423"/>
    </location>
</feature>
<keyword evidence="1" id="KW-0472">Membrane</keyword>
<keyword evidence="3" id="KW-1185">Reference proteome</keyword>
<feature type="transmembrane region" description="Helical" evidence="1">
    <location>
        <begin position="536"/>
        <end position="552"/>
    </location>
</feature>
<feature type="transmembrane region" description="Helical" evidence="1">
    <location>
        <begin position="12"/>
        <end position="31"/>
    </location>
</feature>
<keyword evidence="1" id="KW-0812">Transmembrane</keyword>
<gene>
    <name evidence="2" type="ordered locus">Clos_2271</name>
</gene>
<dbReference type="EMBL" id="CP000853">
    <property type="protein sequence ID" value="ABW19804.1"/>
    <property type="molecule type" value="Genomic_DNA"/>
</dbReference>
<keyword evidence="1" id="KW-1133">Transmembrane helix</keyword>
<dbReference type="eggNOG" id="ENOG502Z8QQ">
    <property type="taxonomic scope" value="Bacteria"/>
</dbReference>
<dbReference type="OrthoDB" id="3805529at2"/>
<feature type="transmembrane region" description="Helical" evidence="1">
    <location>
        <begin position="430"/>
        <end position="447"/>
    </location>
</feature>
<dbReference type="STRING" id="350688.Clos_2271"/>
<dbReference type="Pfam" id="PF18949">
    <property type="entry name" value="DUF5693"/>
    <property type="match status" value="1"/>
</dbReference>
<reference evidence="3" key="1">
    <citation type="submission" date="2007-10" db="EMBL/GenBank/DDBJ databases">
        <title>Complete genome of Alkaliphilus oremlandii OhILAs.</title>
        <authorList>
            <person name="Copeland A."/>
            <person name="Lucas S."/>
            <person name="Lapidus A."/>
            <person name="Barry K."/>
            <person name="Detter J.C."/>
            <person name="Glavina del Rio T."/>
            <person name="Hammon N."/>
            <person name="Israni S."/>
            <person name="Dalin E."/>
            <person name="Tice H."/>
            <person name="Pitluck S."/>
            <person name="Chain P."/>
            <person name="Malfatti S."/>
            <person name="Shin M."/>
            <person name="Vergez L."/>
            <person name="Schmutz J."/>
            <person name="Larimer F."/>
            <person name="Land M."/>
            <person name="Hauser L."/>
            <person name="Kyrpides N."/>
            <person name="Mikhailova N."/>
            <person name="Stolz J.F."/>
            <person name="Dawson A."/>
            <person name="Fisher E."/>
            <person name="Crable B."/>
            <person name="Perera E."/>
            <person name="Lisak J."/>
            <person name="Ranganathan M."/>
            <person name="Basu P."/>
            <person name="Richardson P."/>
        </authorList>
    </citation>
    <scope>NUCLEOTIDE SEQUENCE [LARGE SCALE GENOMIC DNA]</scope>
    <source>
        <strain evidence="3">OhILAs</strain>
    </source>
</reference>
<dbReference type="AlphaFoldDB" id="A8MJ22"/>
<dbReference type="KEGG" id="aoe:Clos_2271"/>
<feature type="transmembrane region" description="Helical" evidence="1">
    <location>
        <begin position="684"/>
        <end position="705"/>
    </location>
</feature>
<feature type="transmembrane region" description="Helical" evidence="1">
    <location>
        <begin position="649"/>
        <end position="672"/>
    </location>
</feature>
<proteinExistence type="predicted"/>
<evidence type="ECO:0000256" key="1">
    <source>
        <dbReference type="SAM" id="Phobius"/>
    </source>
</evidence>
<dbReference type="HOGENOM" id="CLU_023389_0_0_9"/>